<keyword evidence="2" id="KW-1185">Reference proteome</keyword>
<evidence type="ECO:0000313" key="1">
    <source>
        <dbReference type="EMBL" id="PND34532.1"/>
    </source>
</evidence>
<reference evidence="1 2" key="1">
    <citation type="submission" date="2018-01" db="EMBL/GenBank/DDBJ databases">
        <title>The draft genome of an aniline degradation strain ANB-1.</title>
        <authorList>
            <person name="Zhang L."/>
            <person name="Jiang J."/>
        </authorList>
    </citation>
    <scope>NUCLEOTIDE SEQUENCE [LARGE SCALE GENOMIC DNA]</scope>
    <source>
        <strain evidence="1 2">ANB-1</strain>
    </source>
</reference>
<dbReference type="AlphaFoldDB" id="A0A2N8KM57"/>
<dbReference type="InterPro" id="IPR021808">
    <property type="entry name" value="DUF3383"/>
</dbReference>
<evidence type="ECO:0000313" key="2">
    <source>
        <dbReference type="Proteomes" id="UP000235994"/>
    </source>
</evidence>
<dbReference type="RefSeq" id="WP_102772596.1">
    <property type="nucleotide sequence ID" value="NZ_POQS01000002.1"/>
</dbReference>
<sequence length="492" mass="51412">MSIPASEIVQVVPGVIGAGGSALDLNGLILTANTSVPVGAVQSFATADDVARYFGPTSPEASVAASYFLGFDNSTKKPGNLLFAQYPSAPVAAYLRGGSLASMTLTELKALTGVLTVSIDGTAKTSSSITLTAATSFSNAATIIQAAFTSLGGTVTYDAQLAAFKFTSSTTGAASTISFASGTLSAALKLTQATGAVTSQGAIAGVPATNMTAIVDITQNWASFMTMWEPVTADKVAFSAWTNSRGNRFAYVGWDTDVQATTQGSTTSWAAIVAANEYSGSIPVYKDILHAAFVVGAIASIDFERTNGRITLAFKSQSGLQFSVTDATTANTLITNGYNFYGDYATANDQFRFLYPGQISGDWKWIDTYVNQIWLNAALQQAMMTLLTQVNSVPYNADGYALIDASCMDPVNAAVNFGAIRAGVPLSSLQKAQVNNQAGIAIAGTLETRGWYLQILPATAQVREARGTPPMTFWYMDGGSVQKLTLASLAIL</sequence>
<dbReference type="EMBL" id="POQS01000002">
    <property type="protein sequence ID" value="PND34532.1"/>
    <property type="molecule type" value="Genomic_DNA"/>
</dbReference>
<evidence type="ECO:0008006" key="3">
    <source>
        <dbReference type="Google" id="ProtNLM"/>
    </source>
</evidence>
<comment type="caution">
    <text evidence="1">The sequence shown here is derived from an EMBL/GenBank/DDBJ whole genome shotgun (WGS) entry which is preliminary data.</text>
</comment>
<dbReference type="Proteomes" id="UP000235994">
    <property type="component" value="Unassembled WGS sequence"/>
</dbReference>
<gene>
    <name evidence="1" type="ORF">C1I89_10120</name>
</gene>
<proteinExistence type="predicted"/>
<organism evidence="1 2">
    <name type="scientific">Achromobacter pulmonis</name>
    <dbReference type="NCBI Taxonomy" id="1389932"/>
    <lineage>
        <taxon>Bacteria</taxon>
        <taxon>Pseudomonadati</taxon>
        <taxon>Pseudomonadota</taxon>
        <taxon>Betaproteobacteria</taxon>
        <taxon>Burkholderiales</taxon>
        <taxon>Alcaligenaceae</taxon>
        <taxon>Achromobacter</taxon>
    </lineage>
</organism>
<name>A0A2N8KM57_9BURK</name>
<accession>A0A2N8KM57</accession>
<protein>
    <recommendedName>
        <fullName evidence="3">DUF3383 domain-containing protein</fullName>
    </recommendedName>
</protein>
<dbReference type="Pfam" id="PF11863">
    <property type="entry name" value="DUF3383"/>
    <property type="match status" value="1"/>
</dbReference>